<keyword evidence="2" id="KW-1133">Transmembrane helix</keyword>
<feature type="region of interest" description="Disordered" evidence="1">
    <location>
        <begin position="1"/>
        <end position="85"/>
    </location>
</feature>
<evidence type="ECO:0008006" key="5">
    <source>
        <dbReference type="Google" id="ProtNLM"/>
    </source>
</evidence>
<reference evidence="3 4" key="1">
    <citation type="submission" date="2023-01" db="EMBL/GenBank/DDBJ databases">
        <title>Analysis of 21 Apiospora genomes using comparative genomics revels a genus with tremendous synthesis potential of carbohydrate active enzymes and secondary metabolites.</title>
        <authorList>
            <person name="Sorensen T."/>
        </authorList>
    </citation>
    <scope>NUCLEOTIDE SEQUENCE [LARGE SCALE GENOMIC DNA]</scope>
    <source>
        <strain evidence="3 4">CBS 20057</strain>
    </source>
</reference>
<evidence type="ECO:0000313" key="4">
    <source>
        <dbReference type="Proteomes" id="UP001396898"/>
    </source>
</evidence>
<feature type="transmembrane region" description="Helical" evidence="2">
    <location>
        <begin position="95"/>
        <end position="119"/>
    </location>
</feature>
<dbReference type="SUPFAM" id="SSF81995">
    <property type="entry name" value="beta-sandwich domain of Sec23/24"/>
    <property type="match status" value="1"/>
</dbReference>
<evidence type="ECO:0000256" key="1">
    <source>
        <dbReference type="SAM" id="MobiDB-lite"/>
    </source>
</evidence>
<proteinExistence type="predicted"/>
<name>A0ABR1RC65_9PEZI</name>
<organism evidence="3 4">
    <name type="scientific">Apiospora marii</name>
    <dbReference type="NCBI Taxonomy" id="335849"/>
    <lineage>
        <taxon>Eukaryota</taxon>
        <taxon>Fungi</taxon>
        <taxon>Dikarya</taxon>
        <taxon>Ascomycota</taxon>
        <taxon>Pezizomycotina</taxon>
        <taxon>Sordariomycetes</taxon>
        <taxon>Xylariomycetidae</taxon>
        <taxon>Amphisphaeriales</taxon>
        <taxon>Apiosporaceae</taxon>
        <taxon>Apiospora</taxon>
    </lineage>
</organism>
<dbReference type="Proteomes" id="UP001396898">
    <property type="component" value="Unassembled WGS sequence"/>
</dbReference>
<comment type="caution">
    <text evidence="3">The sequence shown here is derived from an EMBL/GenBank/DDBJ whole genome shotgun (WGS) entry which is preliminary data.</text>
</comment>
<protein>
    <recommendedName>
        <fullName evidence="5">Apple domain-containing protein</fullName>
    </recommendedName>
</protein>
<keyword evidence="4" id="KW-1185">Reference proteome</keyword>
<dbReference type="EMBL" id="JAQQWI010000016">
    <property type="protein sequence ID" value="KAK8008085.1"/>
    <property type="molecule type" value="Genomic_DNA"/>
</dbReference>
<sequence length="293" mass="30500">MEHNPHGHGATTEKYPADGMQHDGGVGYGQPQQSQQQYHEQQQQYHQQQQYVGNDPHAMGQYPPSAAGGYAATQGPAHPSKSGSSGTILGMKRGLFWALMLLLLLLLGLVIGLAAGLGVSQSNLHAKESELAAAKSLPKPLPSNTSPTAFITVSPAATASGAQPTATSTHPTGSADKYSCLSNGGTANNTEYTSEAASAATQFKVYCGMDFGDQEGAKNLDSLNATSMPDCMDACARARDCQGAGWGSLGEPADQPHMCYLKTNLSKSHGAEKGWTFAVLASVNVTLSSPSKS</sequence>
<evidence type="ECO:0000256" key="2">
    <source>
        <dbReference type="SAM" id="Phobius"/>
    </source>
</evidence>
<feature type="compositionally biased region" description="Low complexity" evidence="1">
    <location>
        <begin position="29"/>
        <end position="53"/>
    </location>
</feature>
<keyword evidence="2" id="KW-0812">Transmembrane</keyword>
<evidence type="ECO:0000313" key="3">
    <source>
        <dbReference type="EMBL" id="KAK8008085.1"/>
    </source>
</evidence>
<accession>A0ABR1RC65</accession>
<keyword evidence="2" id="KW-0472">Membrane</keyword>
<gene>
    <name evidence="3" type="ORF">PG991_010636</name>
</gene>